<name>A0ABN2RGU3_9PSEU</name>
<organism evidence="2 3">
    <name type="scientific">Amycolatopsis minnesotensis</name>
    <dbReference type="NCBI Taxonomy" id="337894"/>
    <lineage>
        <taxon>Bacteria</taxon>
        <taxon>Bacillati</taxon>
        <taxon>Actinomycetota</taxon>
        <taxon>Actinomycetes</taxon>
        <taxon>Pseudonocardiales</taxon>
        <taxon>Pseudonocardiaceae</taxon>
        <taxon>Amycolatopsis</taxon>
    </lineage>
</organism>
<accession>A0ABN2RGU3</accession>
<feature type="transmembrane region" description="Helical" evidence="1">
    <location>
        <begin position="93"/>
        <end position="113"/>
    </location>
</feature>
<protein>
    <submittedName>
        <fullName evidence="2">Uncharacterized protein</fullName>
    </submittedName>
</protein>
<gene>
    <name evidence="2" type="ORF">GCM10009754_46570</name>
</gene>
<proteinExistence type="predicted"/>
<dbReference type="RefSeq" id="WP_344422479.1">
    <property type="nucleotide sequence ID" value="NZ_BAAANN010000018.1"/>
</dbReference>
<dbReference type="EMBL" id="BAAANN010000018">
    <property type="protein sequence ID" value="GAA1968293.1"/>
    <property type="molecule type" value="Genomic_DNA"/>
</dbReference>
<feature type="transmembrane region" description="Helical" evidence="1">
    <location>
        <begin position="61"/>
        <end position="81"/>
    </location>
</feature>
<dbReference type="Proteomes" id="UP001501116">
    <property type="component" value="Unassembled WGS sequence"/>
</dbReference>
<keyword evidence="3" id="KW-1185">Reference proteome</keyword>
<keyword evidence="1" id="KW-0812">Transmembrane</keyword>
<comment type="caution">
    <text evidence="2">The sequence shown here is derived from an EMBL/GenBank/DDBJ whole genome shotgun (WGS) entry which is preliminary data.</text>
</comment>
<keyword evidence="1" id="KW-0472">Membrane</keyword>
<sequence length="173" mass="18776">MGWSFHRVGWREWSGLAAGLLALASTFLPWTVLTADTMELDDALAAQAHSDVVRTAWHSDFFSWCPPILLLLVGAVMVAFGQSSRARTAGLPQLWLVGAAVSLLLAVLGWSLIELQFGDQQRDLFRVAGVSINGGFGRYVGMLAVLAAVVFPAWDILAGRAERLAAAGRKRRR</sequence>
<feature type="transmembrane region" description="Helical" evidence="1">
    <location>
        <begin position="136"/>
        <end position="154"/>
    </location>
</feature>
<evidence type="ECO:0000313" key="3">
    <source>
        <dbReference type="Proteomes" id="UP001501116"/>
    </source>
</evidence>
<keyword evidence="1" id="KW-1133">Transmembrane helix</keyword>
<reference evidence="2 3" key="1">
    <citation type="journal article" date="2019" name="Int. J. Syst. Evol. Microbiol.">
        <title>The Global Catalogue of Microorganisms (GCM) 10K type strain sequencing project: providing services to taxonomists for standard genome sequencing and annotation.</title>
        <authorList>
            <consortium name="The Broad Institute Genomics Platform"/>
            <consortium name="The Broad Institute Genome Sequencing Center for Infectious Disease"/>
            <person name="Wu L."/>
            <person name="Ma J."/>
        </authorList>
    </citation>
    <scope>NUCLEOTIDE SEQUENCE [LARGE SCALE GENOMIC DNA]</scope>
    <source>
        <strain evidence="2 3">JCM 14545</strain>
    </source>
</reference>
<evidence type="ECO:0000256" key="1">
    <source>
        <dbReference type="SAM" id="Phobius"/>
    </source>
</evidence>
<evidence type="ECO:0000313" key="2">
    <source>
        <dbReference type="EMBL" id="GAA1968293.1"/>
    </source>
</evidence>